<feature type="transmembrane region" description="Helical" evidence="1">
    <location>
        <begin position="75"/>
        <end position="93"/>
    </location>
</feature>
<proteinExistence type="predicted"/>
<keyword evidence="1" id="KW-0472">Membrane</keyword>
<name>A0ABP9QJH9_9PSEU</name>
<sequence length="140" mass="16033">MHVYRGLVRPLRPGPLRWLWYALGGGLPPRYREWVLYDASRDRWVLRHFVRSALQISLVSLPILMLVPGPAWGRWSALLLGWLVGLQYALWFMDGSVERRVRRAGYPPGALQAARDALHAEERAAAAARYAARYRSGDPR</sequence>
<reference evidence="3" key="1">
    <citation type="journal article" date="2019" name="Int. J. Syst. Evol. Microbiol.">
        <title>The Global Catalogue of Microorganisms (GCM) 10K type strain sequencing project: providing services to taxonomists for standard genome sequencing and annotation.</title>
        <authorList>
            <consortium name="The Broad Institute Genomics Platform"/>
            <consortium name="The Broad Institute Genome Sequencing Center for Infectious Disease"/>
            <person name="Wu L."/>
            <person name="Ma J."/>
        </authorList>
    </citation>
    <scope>NUCLEOTIDE SEQUENCE [LARGE SCALE GENOMIC DNA]</scope>
    <source>
        <strain evidence="3">JCM 18303</strain>
    </source>
</reference>
<evidence type="ECO:0000313" key="2">
    <source>
        <dbReference type="EMBL" id="GAA5162674.1"/>
    </source>
</evidence>
<keyword evidence="3" id="KW-1185">Reference proteome</keyword>
<dbReference type="Pfam" id="PF17240">
    <property type="entry name" value="DUF5313"/>
    <property type="match status" value="1"/>
</dbReference>
<accession>A0ABP9QJH9</accession>
<keyword evidence="1" id="KW-1133">Transmembrane helix</keyword>
<comment type="caution">
    <text evidence="2">The sequence shown here is derived from an EMBL/GenBank/DDBJ whole genome shotgun (WGS) entry which is preliminary data.</text>
</comment>
<gene>
    <name evidence="2" type="ORF">GCM10023321_48610</name>
</gene>
<organism evidence="2 3">
    <name type="scientific">Pseudonocardia eucalypti</name>
    <dbReference type="NCBI Taxonomy" id="648755"/>
    <lineage>
        <taxon>Bacteria</taxon>
        <taxon>Bacillati</taxon>
        <taxon>Actinomycetota</taxon>
        <taxon>Actinomycetes</taxon>
        <taxon>Pseudonocardiales</taxon>
        <taxon>Pseudonocardiaceae</taxon>
        <taxon>Pseudonocardia</taxon>
    </lineage>
</organism>
<keyword evidence="1" id="KW-0812">Transmembrane</keyword>
<dbReference type="Proteomes" id="UP001428817">
    <property type="component" value="Unassembled WGS sequence"/>
</dbReference>
<evidence type="ECO:0008006" key="4">
    <source>
        <dbReference type="Google" id="ProtNLM"/>
    </source>
</evidence>
<evidence type="ECO:0000313" key="3">
    <source>
        <dbReference type="Proteomes" id="UP001428817"/>
    </source>
</evidence>
<feature type="transmembrane region" description="Helical" evidence="1">
    <location>
        <begin position="49"/>
        <end position="69"/>
    </location>
</feature>
<dbReference type="EMBL" id="BAABJP010000026">
    <property type="protein sequence ID" value="GAA5162674.1"/>
    <property type="molecule type" value="Genomic_DNA"/>
</dbReference>
<evidence type="ECO:0000256" key="1">
    <source>
        <dbReference type="SAM" id="Phobius"/>
    </source>
</evidence>
<protein>
    <recommendedName>
        <fullName evidence="4">DUF5313 domain-containing protein</fullName>
    </recommendedName>
</protein>
<dbReference type="InterPro" id="IPR035197">
    <property type="entry name" value="DUF5313"/>
</dbReference>